<evidence type="ECO:0000259" key="15">
    <source>
        <dbReference type="Pfam" id="PF08345"/>
    </source>
</evidence>
<dbReference type="InterPro" id="IPR006182">
    <property type="entry name" value="FliF_N_dom"/>
</dbReference>
<dbReference type="EMBL" id="LDJM01000010">
    <property type="protein sequence ID" value="KRG78484.1"/>
    <property type="molecule type" value="Genomic_DNA"/>
</dbReference>
<keyword evidence="10" id="KW-0975">Bacterial flagellum</keyword>
<feature type="transmembrane region" description="Helical" evidence="13">
    <location>
        <begin position="388"/>
        <end position="408"/>
    </location>
</feature>
<dbReference type="PRINTS" id="PR01009">
    <property type="entry name" value="FLGMRINGFLIF"/>
</dbReference>
<reference evidence="16 17" key="1">
    <citation type="submission" date="2015-05" db="EMBL/GenBank/DDBJ databases">
        <title>Genome sequencing and analysis of members of genus Stenotrophomonas.</title>
        <authorList>
            <person name="Patil P.P."/>
            <person name="Midha S."/>
            <person name="Patil P.B."/>
        </authorList>
    </citation>
    <scope>NUCLEOTIDE SEQUENCE [LARGE SCALE GENOMIC DNA]</scope>
    <source>
        <strain evidence="16 17">DSM 24757</strain>
    </source>
</reference>
<evidence type="ECO:0000259" key="14">
    <source>
        <dbReference type="Pfam" id="PF01514"/>
    </source>
</evidence>
<comment type="subcellular location">
    <subcellularLocation>
        <location evidence="2">Bacterial flagellum basal body</location>
    </subcellularLocation>
    <subcellularLocation>
        <location evidence="3">Cell membrane</location>
        <topology evidence="3">Multi-pass membrane protein</topology>
    </subcellularLocation>
</comment>
<keyword evidence="17" id="KW-1185">Reference proteome</keyword>
<evidence type="ECO:0000256" key="2">
    <source>
        <dbReference type="ARBA" id="ARBA00004117"/>
    </source>
</evidence>
<dbReference type="GO" id="GO:0003774">
    <property type="term" value="F:cytoskeletal motor activity"/>
    <property type="evidence" value="ECO:0007669"/>
    <property type="project" value="InterPro"/>
</dbReference>
<dbReference type="PATRIC" id="fig|336566.3.peg.64"/>
<comment type="similarity">
    <text evidence="4">Belongs to the FliF family.</text>
</comment>
<dbReference type="InterPro" id="IPR013556">
    <property type="entry name" value="Flag_M-ring_C"/>
</dbReference>
<feature type="compositionally biased region" description="Polar residues" evidence="12">
    <location>
        <begin position="268"/>
        <end position="279"/>
    </location>
</feature>
<proteinExistence type="inferred from homology"/>
<dbReference type="AlphaFoldDB" id="A0A0R0DKG4"/>
<dbReference type="NCBIfam" id="TIGR00206">
    <property type="entry name" value="fliF"/>
    <property type="match status" value="1"/>
</dbReference>
<evidence type="ECO:0000256" key="11">
    <source>
        <dbReference type="ARBA" id="ARBA00025936"/>
    </source>
</evidence>
<dbReference type="InterPro" id="IPR043427">
    <property type="entry name" value="YscJ/FliF"/>
</dbReference>
<evidence type="ECO:0000313" key="17">
    <source>
        <dbReference type="Proteomes" id="UP000050956"/>
    </source>
</evidence>
<dbReference type="Pfam" id="PF08345">
    <property type="entry name" value="YscJ_FliF_C"/>
    <property type="match status" value="1"/>
</dbReference>
<dbReference type="Proteomes" id="UP000050956">
    <property type="component" value="Unassembled WGS sequence"/>
</dbReference>
<evidence type="ECO:0000256" key="13">
    <source>
        <dbReference type="SAM" id="Phobius"/>
    </source>
</evidence>
<dbReference type="GO" id="GO:0005886">
    <property type="term" value="C:plasma membrane"/>
    <property type="evidence" value="ECO:0007669"/>
    <property type="project" value="UniProtKB-SubCell"/>
</dbReference>
<evidence type="ECO:0000256" key="7">
    <source>
        <dbReference type="ARBA" id="ARBA00022692"/>
    </source>
</evidence>
<evidence type="ECO:0000256" key="6">
    <source>
        <dbReference type="ARBA" id="ARBA00022475"/>
    </source>
</evidence>
<evidence type="ECO:0000256" key="12">
    <source>
        <dbReference type="SAM" id="MobiDB-lite"/>
    </source>
</evidence>
<keyword evidence="8 13" id="KW-1133">Transmembrane helix</keyword>
<comment type="subunit">
    <text evidence="11">The basal body constitutes a major portion of the flagellar organelle and consists of four rings (L,P,S, and M) mounted on a central rod. The M ring is integral to the inner membrane of the cell and may be connected to the flagellar rod via the S ring. The S (supramembrane ring) lies just distal to the M ring. The L and P rings lie in the outer membrane and the periplasmic space, respectively.</text>
</comment>
<sequence>MVLATLAVLYWLLAPRQQTLFNNLRQADAAEIVQTLGEWKVPYRLTDGGTTITVDEARVYDTRMKLVSAGIPKGGHVGFELFNESDFGVTEFAQKVNYQRALQGEIERTITSMPGVLDARVHLTIRRQGLFAEQEDGSKASVALSLSPGQSLGRRQLDGIRSLVAASVEGLKPEHVSVLDSQGALLSGGSTELVGGTADEQTRGDRKSALEKTLTTRVADLLGKTMDAGDFAVSVDATLNYDAVREVSERPVALGEQGNGLVQRRRTTTQVQAEGSTTPRQEEDTKYVLGTSRQEVSRAPGRVERLSVAVVVPVRLDDVELYRLRSLVAAAAGMDFERGDQLEISRLGQVAVAPPVADDAPVVKPAIVPADAAPAQRPAGTTPAATSGWHLIAAAGLGMLVALLWFGLRRRQPARLTAQEREQALQKMRLWLQDGSAS</sequence>
<dbReference type="Pfam" id="PF01514">
    <property type="entry name" value="YscJ_FliF"/>
    <property type="match status" value="1"/>
</dbReference>
<keyword evidence="7 13" id="KW-0812">Transmembrane</keyword>
<organism evidence="16 17">
    <name type="scientific">Stenotrophomonas ginsengisoli</name>
    <dbReference type="NCBI Taxonomy" id="336566"/>
    <lineage>
        <taxon>Bacteria</taxon>
        <taxon>Pseudomonadati</taxon>
        <taxon>Pseudomonadota</taxon>
        <taxon>Gammaproteobacteria</taxon>
        <taxon>Lysobacterales</taxon>
        <taxon>Lysobacteraceae</taxon>
        <taxon>Stenotrophomonas</taxon>
    </lineage>
</organism>
<dbReference type="Gene3D" id="3.30.300.30">
    <property type="match status" value="1"/>
</dbReference>
<evidence type="ECO:0000256" key="10">
    <source>
        <dbReference type="ARBA" id="ARBA00023143"/>
    </source>
</evidence>
<comment type="caution">
    <text evidence="16">The sequence shown here is derived from an EMBL/GenBank/DDBJ whole genome shotgun (WGS) entry which is preliminary data.</text>
</comment>
<keyword evidence="9 13" id="KW-0472">Membrane</keyword>
<evidence type="ECO:0000256" key="8">
    <source>
        <dbReference type="ARBA" id="ARBA00022989"/>
    </source>
</evidence>
<feature type="domain" description="Flagellar M-ring N-terminal" evidence="14">
    <location>
        <begin position="15"/>
        <end position="187"/>
    </location>
</feature>
<dbReference type="PANTHER" id="PTHR30046:SF0">
    <property type="entry name" value="FLAGELLAR M-RING PROTEIN"/>
    <property type="match status" value="1"/>
</dbReference>
<dbReference type="PANTHER" id="PTHR30046">
    <property type="entry name" value="FLAGELLAR M-RING PROTEIN"/>
    <property type="match status" value="1"/>
</dbReference>
<evidence type="ECO:0000256" key="1">
    <source>
        <dbReference type="ARBA" id="ARBA00003820"/>
    </source>
</evidence>
<feature type="domain" description="Flagellar M-ring C-terminal" evidence="15">
    <location>
        <begin position="258"/>
        <end position="346"/>
    </location>
</feature>
<dbReference type="InterPro" id="IPR000067">
    <property type="entry name" value="FlgMring_FliF"/>
</dbReference>
<keyword evidence="6" id="KW-1003">Cell membrane</keyword>
<name>A0A0R0DKG4_9GAMM</name>
<evidence type="ECO:0000313" key="16">
    <source>
        <dbReference type="EMBL" id="KRG78484.1"/>
    </source>
</evidence>
<dbReference type="STRING" id="336566.ABB30_03670"/>
<protein>
    <recommendedName>
        <fullName evidence="5">Flagellar M-ring protein</fullName>
    </recommendedName>
</protein>
<evidence type="ECO:0000256" key="9">
    <source>
        <dbReference type="ARBA" id="ARBA00023136"/>
    </source>
</evidence>
<dbReference type="GO" id="GO:0071973">
    <property type="term" value="P:bacterial-type flagellum-dependent cell motility"/>
    <property type="evidence" value="ECO:0007669"/>
    <property type="project" value="InterPro"/>
</dbReference>
<evidence type="ECO:0000256" key="4">
    <source>
        <dbReference type="ARBA" id="ARBA00007971"/>
    </source>
</evidence>
<accession>A0A0R0DKG4</accession>
<comment type="function">
    <text evidence="1">The M ring may be actively involved in energy transduction.</text>
</comment>
<evidence type="ECO:0000256" key="3">
    <source>
        <dbReference type="ARBA" id="ARBA00004651"/>
    </source>
</evidence>
<dbReference type="GO" id="GO:0009431">
    <property type="term" value="C:bacterial-type flagellum basal body, MS ring"/>
    <property type="evidence" value="ECO:0007669"/>
    <property type="project" value="InterPro"/>
</dbReference>
<gene>
    <name evidence="16" type="ORF">ABB30_03670</name>
</gene>
<evidence type="ECO:0000256" key="5">
    <source>
        <dbReference type="ARBA" id="ARBA00017949"/>
    </source>
</evidence>
<dbReference type="InterPro" id="IPR045851">
    <property type="entry name" value="AMP-bd_C_sf"/>
</dbReference>
<feature type="region of interest" description="Disordered" evidence="12">
    <location>
        <begin position="260"/>
        <end position="283"/>
    </location>
</feature>